<dbReference type="InterPro" id="IPR051050">
    <property type="entry name" value="Lipid_II_flippase_MurJ/MviN"/>
</dbReference>
<feature type="transmembrane region" description="Helical" evidence="9">
    <location>
        <begin position="513"/>
        <end position="536"/>
    </location>
</feature>
<dbReference type="GO" id="GO:0009252">
    <property type="term" value="P:peptidoglycan biosynthetic process"/>
    <property type="evidence" value="ECO:0007669"/>
    <property type="project" value="UniProtKB-KW"/>
</dbReference>
<keyword evidence="7 9" id="KW-0472">Membrane</keyword>
<feature type="transmembrane region" description="Helical" evidence="9">
    <location>
        <begin position="261"/>
        <end position="284"/>
    </location>
</feature>
<sequence length="558" mass="57830">MSDRPETTPSPSSAAPGAKGGPSLVRSGALMASGTMVSRVLGMVRQSMTIAVVGGVGLAADAWNAANTLPNLFHLLLAGGVLNAVIVPQITKASRRPDGEVFVNRLLTVAMAIMGAATVLLTLAAPLLVWLVVSKGWDDDARGLAIAFAFICLPQMFFYGLYTLLGQVLNAHSRFAAYMWAPAVANVVAIAGLAWFLLQGKRTVTDVGSWDATMIAVLAGSATLSIVVQALVLIPPLRAIGFRYRPTWGLRGSGLGSASRMAMWAFGAVAISQLGFILVTSPVLTGASDASVQAGAAAAGLTAYQFAFLIFMLPHSIITVSLVTAIFTRLSGAAQDGDTESVKADLRSGMRLPAVVLIPGTAAMVLLSPWVLPALLPGTPTADARAAVGVFVAMAVGLVPYGWYYLVQRACYAYEDGKTPFVLQLIVTGVAVAFTLFAATRPFEHTATWVGIGQTVSNLAGAALGLHLLRRRLGPLGLAGVVQQNVRLLVAAGVATVLAGAVVLALTRVAADGWLTSVAVVGVAGPVLLLVALALAARMRVPEVADVLGPVLRRVRRS</sequence>
<feature type="transmembrane region" description="Helical" evidence="9">
    <location>
        <begin position="352"/>
        <end position="372"/>
    </location>
</feature>
<feature type="transmembrane region" description="Helical" evidence="9">
    <location>
        <begin position="304"/>
        <end position="331"/>
    </location>
</feature>
<keyword evidence="11" id="KW-1185">Reference proteome</keyword>
<keyword evidence="2" id="KW-1003">Cell membrane</keyword>
<evidence type="ECO:0000313" key="10">
    <source>
        <dbReference type="EMBL" id="TWD16566.1"/>
    </source>
</evidence>
<dbReference type="CDD" id="cd13123">
    <property type="entry name" value="MATE_MurJ_like"/>
    <property type="match status" value="1"/>
</dbReference>
<evidence type="ECO:0000256" key="9">
    <source>
        <dbReference type="SAM" id="Phobius"/>
    </source>
</evidence>
<dbReference type="GO" id="GO:0034204">
    <property type="term" value="P:lipid translocation"/>
    <property type="evidence" value="ECO:0007669"/>
    <property type="project" value="TreeGrafter"/>
</dbReference>
<feature type="transmembrane region" description="Helical" evidence="9">
    <location>
        <begin position="48"/>
        <end position="66"/>
    </location>
</feature>
<comment type="subcellular location">
    <subcellularLocation>
        <location evidence="1">Cell membrane</location>
        <topology evidence="1">Multi-pass membrane protein</topology>
    </subcellularLocation>
</comment>
<dbReference type="Proteomes" id="UP000315628">
    <property type="component" value="Unassembled WGS sequence"/>
</dbReference>
<feature type="region of interest" description="Disordered" evidence="8">
    <location>
        <begin position="1"/>
        <end position="22"/>
    </location>
</feature>
<evidence type="ECO:0000256" key="5">
    <source>
        <dbReference type="ARBA" id="ARBA00022984"/>
    </source>
</evidence>
<dbReference type="EMBL" id="VIUW01000001">
    <property type="protein sequence ID" value="TWD16566.1"/>
    <property type="molecule type" value="Genomic_DNA"/>
</dbReference>
<dbReference type="NCBIfam" id="TIGR01695">
    <property type="entry name" value="murJ_mviN"/>
    <property type="match status" value="1"/>
</dbReference>
<dbReference type="Pfam" id="PF03023">
    <property type="entry name" value="MurJ"/>
    <property type="match status" value="1"/>
</dbReference>
<feature type="transmembrane region" description="Helical" evidence="9">
    <location>
        <begin position="72"/>
        <end position="90"/>
    </location>
</feature>
<feature type="transmembrane region" description="Helical" evidence="9">
    <location>
        <begin position="384"/>
        <end position="407"/>
    </location>
</feature>
<feature type="transmembrane region" description="Helical" evidence="9">
    <location>
        <begin position="144"/>
        <end position="165"/>
    </location>
</feature>
<feature type="transmembrane region" description="Helical" evidence="9">
    <location>
        <begin position="177"/>
        <end position="198"/>
    </location>
</feature>
<evidence type="ECO:0000256" key="1">
    <source>
        <dbReference type="ARBA" id="ARBA00004651"/>
    </source>
</evidence>
<dbReference type="GO" id="GO:0008360">
    <property type="term" value="P:regulation of cell shape"/>
    <property type="evidence" value="ECO:0007669"/>
    <property type="project" value="UniProtKB-KW"/>
</dbReference>
<dbReference type="GO" id="GO:0015648">
    <property type="term" value="F:lipid-linked peptidoglycan transporter activity"/>
    <property type="evidence" value="ECO:0007669"/>
    <property type="project" value="TreeGrafter"/>
</dbReference>
<comment type="caution">
    <text evidence="10">The sequence shown here is derived from an EMBL/GenBank/DDBJ whole genome shotgun (WGS) entry which is preliminary data.</text>
</comment>
<dbReference type="InterPro" id="IPR004268">
    <property type="entry name" value="MurJ"/>
</dbReference>
<feature type="transmembrane region" description="Helical" evidence="9">
    <location>
        <begin position="218"/>
        <end position="240"/>
    </location>
</feature>
<evidence type="ECO:0000313" key="11">
    <source>
        <dbReference type="Proteomes" id="UP000315628"/>
    </source>
</evidence>
<evidence type="ECO:0000256" key="7">
    <source>
        <dbReference type="ARBA" id="ARBA00023136"/>
    </source>
</evidence>
<dbReference type="GO" id="GO:0005886">
    <property type="term" value="C:plasma membrane"/>
    <property type="evidence" value="ECO:0007669"/>
    <property type="project" value="UniProtKB-SubCell"/>
</dbReference>
<dbReference type="PRINTS" id="PR01806">
    <property type="entry name" value="VIRFACTRMVIN"/>
</dbReference>
<evidence type="ECO:0000256" key="8">
    <source>
        <dbReference type="SAM" id="MobiDB-lite"/>
    </source>
</evidence>
<organism evidence="10 11">
    <name type="scientific">Marihabitans asiaticum</name>
    <dbReference type="NCBI Taxonomy" id="415218"/>
    <lineage>
        <taxon>Bacteria</taxon>
        <taxon>Bacillati</taxon>
        <taxon>Actinomycetota</taxon>
        <taxon>Actinomycetes</taxon>
        <taxon>Micrococcales</taxon>
        <taxon>Intrasporangiaceae</taxon>
        <taxon>Marihabitans</taxon>
    </lineage>
</organism>
<evidence type="ECO:0000256" key="2">
    <source>
        <dbReference type="ARBA" id="ARBA00022475"/>
    </source>
</evidence>
<feature type="compositionally biased region" description="Low complexity" evidence="8">
    <location>
        <begin position="9"/>
        <end position="22"/>
    </location>
</feature>
<feature type="transmembrane region" description="Helical" evidence="9">
    <location>
        <begin position="446"/>
        <end position="468"/>
    </location>
</feature>
<evidence type="ECO:0000256" key="6">
    <source>
        <dbReference type="ARBA" id="ARBA00022989"/>
    </source>
</evidence>
<evidence type="ECO:0000256" key="4">
    <source>
        <dbReference type="ARBA" id="ARBA00022960"/>
    </source>
</evidence>
<feature type="transmembrane region" description="Helical" evidence="9">
    <location>
        <begin position="419"/>
        <end position="440"/>
    </location>
</feature>
<keyword evidence="5" id="KW-0573">Peptidoglycan synthesis</keyword>
<dbReference type="AlphaFoldDB" id="A0A560WG89"/>
<protein>
    <submittedName>
        <fullName evidence="10">Putative peptidoglycan lipid II flippase</fullName>
    </submittedName>
</protein>
<proteinExistence type="predicted"/>
<gene>
    <name evidence="10" type="ORF">FB557_0089</name>
</gene>
<keyword evidence="3 9" id="KW-0812">Transmembrane</keyword>
<evidence type="ECO:0000256" key="3">
    <source>
        <dbReference type="ARBA" id="ARBA00022692"/>
    </source>
</evidence>
<accession>A0A560WG89</accession>
<feature type="transmembrane region" description="Helical" evidence="9">
    <location>
        <begin position="488"/>
        <end position="507"/>
    </location>
</feature>
<dbReference type="RefSeq" id="WP_246074255.1">
    <property type="nucleotide sequence ID" value="NZ_BAAAYT010000001.1"/>
</dbReference>
<dbReference type="PANTHER" id="PTHR47019">
    <property type="entry name" value="LIPID II FLIPPASE MURJ"/>
    <property type="match status" value="1"/>
</dbReference>
<name>A0A560WG89_9MICO</name>
<keyword evidence="4" id="KW-0133">Cell shape</keyword>
<dbReference type="PANTHER" id="PTHR47019:SF1">
    <property type="entry name" value="LIPID II FLIPPASE MURJ"/>
    <property type="match status" value="1"/>
</dbReference>
<keyword evidence="6 9" id="KW-1133">Transmembrane helix</keyword>
<reference evidence="10 11" key="1">
    <citation type="submission" date="2019-06" db="EMBL/GenBank/DDBJ databases">
        <title>Sequencing the genomes of 1000 actinobacteria strains.</title>
        <authorList>
            <person name="Klenk H.-P."/>
        </authorList>
    </citation>
    <scope>NUCLEOTIDE SEQUENCE [LARGE SCALE GENOMIC DNA]</scope>
    <source>
        <strain evidence="10 11">DSM 18935</strain>
    </source>
</reference>
<feature type="transmembrane region" description="Helical" evidence="9">
    <location>
        <begin position="102"/>
        <end position="132"/>
    </location>
</feature>